<feature type="transmembrane region" description="Helical" evidence="6">
    <location>
        <begin position="85"/>
        <end position="105"/>
    </location>
</feature>
<feature type="transmembrane region" description="Helical" evidence="6">
    <location>
        <begin position="398"/>
        <end position="422"/>
    </location>
</feature>
<dbReference type="EMBL" id="HBGB01011869">
    <property type="protein sequence ID" value="CAD9051769.1"/>
    <property type="molecule type" value="Transcribed_RNA"/>
</dbReference>
<comment type="subcellular location">
    <subcellularLocation>
        <location evidence="1">Membrane</location>
        <topology evidence="1">Multi-pass membrane protein</topology>
    </subcellularLocation>
</comment>
<feature type="transmembrane region" description="Helical" evidence="6">
    <location>
        <begin position="372"/>
        <end position="392"/>
    </location>
</feature>
<dbReference type="AlphaFoldDB" id="A0A7S1JR33"/>
<dbReference type="PROSITE" id="PS50850">
    <property type="entry name" value="MFS"/>
    <property type="match status" value="1"/>
</dbReference>
<feature type="transmembrane region" description="Helical" evidence="6">
    <location>
        <begin position="252"/>
        <end position="271"/>
    </location>
</feature>
<feature type="transmembrane region" description="Helical" evidence="6">
    <location>
        <begin position="299"/>
        <end position="319"/>
    </location>
</feature>
<dbReference type="Pfam" id="PF00083">
    <property type="entry name" value="Sugar_tr"/>
    <property type="match status" value="2"/>
</dbReference>
<name>A0A7S1JR33_9ALVE</name>
<evidence type="ECO:0000313" key="8">
    <source>
        <dbReference type="EMBL" id="CAD9051769.1"/>
    </source>
</evidence>
<feature type="transmembrane region" description="Helical" evidence="6">
    <location>
        <begin position="463"/>
        <end position="485"/>
    </location>
</feature>
<gene>
    <name evidence="8" type="ORF">VBRA1451_LOCUS6831</name>
</gene>
<reference evidence="8" key="1">
    <citation type="submission" date="2021-01" db="EMBL/GenBank/DDBJ databases">
        <authorList>
            <person name="Corre E."/>
            <person name="Pelletier E."/>
            <person name="Niang G."/>
            <person name="Scheremetjew M."/>
            <person name="Finn R."/>
            <person name="Kale V."/>
            <person name="Holt S."/>
            <person name="Cochrane G."/>
            <person name="Meng A."/>
            <person name="Brown T."/>
            <person name="Cohen L."/>
        </authorList>
    </citation>
    <scope>NUCLEOTIDE SEQUENCE</scope>
    <source>
        <strain evidence="8">CCMP3346</strain>
    </source>
</reference>
<feature type="region of interest" description="Disordered" evidence="5">
    <location>
        <begin position="30"/>
        <end position="53"/>
    </location>
</feature>
<accession>A0A7S1JR33</accession>
<evidence type="ECO:0000256" key="2">
    <source>
        <dbReference type="ARBA" id="ARBA00022692"/>
    </source>
</evidence>
<feature type="compositionally biased region" description="Polar residues" evidence="5">
    <location>
        <begin position="527"/>
        <end position="543"/>
    </location>
</feature>
<dbReference type="SUPFAM" id="SSF103473">
    <property type="entry name" value="MFS general substrate transporter"/>
    <property type="match status" value="1"/>
</dbReference>
<protein>
    <recommendedName>
        <fullName evidence="7">Major facilitator superfamily (MFS) profile domain-containing protein</fullName>
    </recommendedName>
</protein>
<feature type="region of interest" description="Disordered" evidence="5">
    <location>
        <begin position="515"/>
        <end position="550"/>
    </location>
</feature>
<dbReference type="InterPro" id="IPR036259">
    <property type="entry name" value="MFS_trans_sf"/>
</dbReference>
<feature type="transmembrane region" description="Helical" evidence="6">
    <location>
        <begin position="125"/>
        <end position="145"/>
    </location>
</feature>
<feature type="domain" description="Major facilitator superfamily (MFS) profile" evidence="7">
    <location>
        <begin position="85"/>
        <end position="488"/>
    </location>
</feature>
<dbReference type="PANTHER" id="PTHR24064">
    <property type="entry name" value="SOLUTE CARRIER FAMILY 22 MEMBER"/>
    <property type="match status" value="1"/>
</dbReference>
<dbReference type="InterPro" id="IPR005828">
    <property type="entry name" value="MFS_sugar_transport-like"/>
</dbReference>
<dbReference type="Gene3D" id="1.20.1250.20">
    <property type="entry name" value="MFS general substrate transporter like domains"/>
    <property type="match status" value="1"/>
</dbReference>
<feature type="transmembrane region" description="Helical" evidence="6">
    <location>
        <begin position="221"/>
        <end position="240"/>
    </location>
</feature>
<evidence type="ECO:0000259" key="7">
    <source>
        <dbReference type="PROSITE" id="PS50850"/>
    </source>
</evidence>
<keyword evidence="3 6" id="KW-1133">Transmembrane helix</keyword>
<keyword evidence="2 6" id="KW-0812">Transmembrane</keyword>
<feature type="transmembrane region" description="Helical" evidence="6">
    <location>
        <begin position="179"/>
        <end position="200"/>
    </location>
</feature>
<evidence type="ECO:0000256" key="1">
    <source>
        <dbReference type="ARBA" id="ARBA00004141"/>
    </source>
</evidence>
<dbReference type="GO" id="GO:0022857">
    <property type="term" value="F:transmembrane transporter activity"/>
    <property type="evidence" value="ECO:0007669"/>
    <property type="project" value="InterPro"/>
</dbReference>
<keyword evidence="4 6" id="KW-0472">Membrane</keyword>
<feature type="transmembrane region" description="Helical" evidence="6">
    <location>
        <begin position="152"/>
        <end position="173"/>
    </location>
</feature>
<sequence>MPQQLKQRIDYPRTAAEELTPLIAASSAYTTASTPSELHRSMPPDMTSPQVRASDTRRVYLDAAEVVEREGPVDEAKQRRAGQMAMVSSALGIFCDLYFLTLINLVKDLVGEARGVPLTVHEKSLLGSVIYVGTVLGQLCFGTFADQIGRRVICIVTCICMMIGALGSSLSVHTSWCSLTAMLCAFQLLLGFGIGGEYPLSASVTSESSSPETSGRRAATVYSMMGVGGLVSPLVIWSLLSAGLSARLTWRLSLAIGCLPCLLAFTVRWNMMESDRFRATSALRRQKGSFYRYLKRLRFHLVGTAVAWAVYDIVIYGIGTFMGEITVLLNLGSGPKAEALNTLAITAFSSPGYALSIVLVETLGRKNCQTAGFTGMGVFFGLLAVALGVWGVDGTPAMIKVTLFTLAMACNAAGPGMSTYVIPGEFFPSVVKGTFHGISAASGKMGAVLGGFMYAYLTVEPQWITMAVSGGLSLIGAVWTIIFIPQYSVRELRSRLEEEKSDILSSYMTTNDQALLDLSPSPDGGASDSTYTAGRQSPTLQGGVTNGDRR</sequence>
<dbReference type="InterPro" id="IPR020846">
    <property type="entry name" value="MFS_dom"/>
</dbReference>
<evidence type="ECO:0000256" key="3">
    <source>
        <dbReference type="ARBA" id="ARBA00022989"/>
    </source>
</evidence>
<feature type="transmembrane region" description="Helical" evidence="6">
    <location>
        <begin position="339"/>
        <end position="360"/>
    </location>
</feature>
<organism evidence="8">
    <name type="scientific">Vitrella brassicaformis</name>
    <dbReference type="NCBI Taxonomy" id="1169539"/>
    <lineage>
        <taxon>Eukaryota</taxon>
        <taxon>Sar</taxon>
        <taxon>Alveolata</taxon>
        <taxon>Colpodellida</taxon>
        <taxon>Vitrellaceae</taxon>
        <taxon>Vitrella</taxon>
    </lineage>
</organism>
<dbReference type="GO" id="GO:0016020">
    <property type="term" value="C:membrane"/>
    <property type="evidence" value="ECO:0007669"/>
    <property type="project" value="UniProtKB-SubCell"/>
</dbReference>
<proteinExistence type="predicted"/>
<evidence type="ECO:0000256" key="4">
    <source>
        <dbReference type="ARBA" id="ARBA00023136"/>
    </source>
</evidence>
<feature type="transmembrane region" description="Helical" evidence="6">
    <location>
        <begin position="434"/>
        <end position="457"/>
    </location>
</feature>
<evidence type="ECO:0000256" key="5">
    <source>
        <dbReference type="SAM" id="MobiDB-lite"/>
    </source>
</evidence>
<evidence type="ECO:0000256" key="6">
    <source>
        <dbReference type="SAM" id="Phobius"/>
    </source>
</evidence>